<reference evidence="3" key="1">
    <citation type="submission" date="2017-09" db="EMBL/GenBank/DDBJ databases">
        <authorList>
            <person name="Varghese N."/>
            <person name="Submissions S."/>
        </authorList>
    </citation>
    <scope>NUCLEOTIDE SEQUENCE [LARGE SCALE GENOMIC DNA]</scope>
    <source>
        <strain evidence="3">MSL47</strain>
    </source>
</reference>
<organism evidence="2 3">
    <name type="scientific">Orenia metallireducens</name>
    <dbReference type="NCBI Taxonomy" id="1413210"/>
    <lineage>
        <taxon>Bacteria</taxon>
        <taxon>Bacillati</taxon>
        <taxon>Bacillota</taxon>
        <taxon>Clostridia</taxon>
        <taxon>Halanaerobiales</taxon>
        <taxon>Halobacteroidaceae</taxon>
        <taxon>Orenia</taxon>
    </lineage>
</organism>
<dbReference type="SUPFAM" id="SSF53335">
    <property type="entry name" value="S-adenosyl-L-methionine-dependent methyltransferases"/>
    <property type="match status" value="1"/>
</dbReference>
<dbReference type="RefSeq" id="WP_097018708.1">
    <property type="nucleotide sequence ID" value="NZ_OBDZ01000022.1"/>
</dbReference>
<feature type="domain" description="Methyltransferase" evidence="1">
    <location>
        <begin position="47"/>
        <end position="153"/>
    </location>
</feature>
<dbReference type="InterPro" id="IPR025714">
    <property type="entry name" value="Methyltranfer_dom"/>
</dbReference>
<dbReference type="InterPro" id="IPR029063">
    <property type="entry name" value="SAM-dependent_MTases_sf"/>
</dbReference>
<dbReference type="Proteomes" id="UP000219573">
    <property type="component" value="Unassembled WGS sequence"/>
</dbReference>
<keyword evidence="3" id="KW-1185">Reference proteome</keyword>
<dbReference type="EMBL" id="OBDZ01000022">
    <property type="protein sequence ID" value="SNY37399.1"/>
    <property type="molecule type" value="Genomic_DNA"/>
</dbReference>
<dbReference type="GO" id="GO:0032259">
    <property type="term" value="P:methylation"/>
    <property type="evidence" value="ECO:0007669"/>
    <property type="project" value="UniProtKB-KW"/>
</dbReference>
<sequence length="198" mass="22788">MKEKLIDIFNRISKKGVYPYQLAFMLLIPLRNIFLSPKKLIQYLELEEDYNVLEVGSGPGYFSPKIAKAIPAGKLVLADIQKEMLEFARKRLTKKGISNVEYHLCNGIDFSFESNKFDLIYMVTVLGEIENKEEYIKEFFRLLRPGGILSISEQGGDPDKMSIEEIKRLLAGSGFELDKLYGRENNFTINFRKTNLSK</sequence>
<dbReference type="Pfam" id="PF13847">
    <property type="entry name" value="Methyltransf_31"/>
    <property type="match status" value="1"/>
</dbReference>
<evidence type="ECO:0000313" key="2">
    <source>
        <dbReference type="EMBL" id="SNY37399.1"/>
    </source>
</evidence>
<name>A0A285HNT7_9FIRM</name>
<proteinExistence type="predicted"/>
<dbReference type="PANTHER" id="PTHR42912:SF93">
    <property type="entry name" value="N6-ADENOSINE-METHYLTRANSFERASE TMT1A"/>
    <property type="match status" value="1"/>
</dbReference>
<dbReference type="GO" id="GO:0008168">
    <property type="term" value="F:methyltransferase activity"/>
    <property type="evidence" value="ECO:0007669"/>
    <property type="project" value="UniProtKB-KW"/>
</dbReference>
<dbReference type="Gene3D" id="3.40.50.150">
    <property type="entry name" value="Vaccinia Virus protein VP39"/>
    <property type="match status" value="1"/>
</dbReference>
<protein>
    <submittedName>
        <fullName evidence="2">Methyltransferase domain-containing protein</fullName>
    </submittedName>
</protein>
<gene>
    <name evidence="2" type="ORF">SAMN06265827_12219</name>
</gene>
<accession>A0A285HNT7</accession>
<dbReference type="PANTHER" id="PTHR42912">
    <property type="entry name" value="METHYLTRANSFERASE"/>
    <property type="match status" value="1"/>
</dbReference>
<keyword evidence="2" id="KW-0489">Methyltransferase</keyword>
<dbReference type="CDD" id="cd02440">
    <property type="entry name" value="AdoMet_MTases"/>
    <property type="match status" value="1"/>
</dbReference>
<keyword evidence="2" id="KW-0808">Transferase</keyword>
<dbReference type="InterPro" id="IPR050508">
    <property type="entry name" value="Methyltransf_Superfamily"/>
</dbReference>
<evidence type="ECO:0000313" key="3">
    <source>
        <dbReference type="Proteomes" id="UP000219573"/>
    </source>
</evidence>
<dbReference type="OrthoDB" id="9772751at2"/>
<dbReference type="AlphaFoldDB" id="A0A285HNT7"/>
<evidence type="ECO:0000259" key="1">
    <source>
        <dbReference type="Pfam" id="PF13847"/>
    </source>
</evidence>